<dbReference type="NCBIfam" id="TIGR00693">
    <property type="entry name" value="thiE"/>
    <property type="match status" value="1"/>
</dbReference>
<comment type="catalytic activity">
    <reaction evidence="8 11 12">
        <text>4-methyl-5-(2-phosphooxyethyl)-thiazole + 4-amino-2-methyl-5-(diphosphooxymethyl)pyrimidine + H(+) = thiamine phosphate + diphosphate</text>
        <dbReference type="Rhea" id="RHEA:22328"/>
        <dbReference type="ChEBI" id="CHEBI:15378"/>
        <dbReference type="ChEBI" id="CHEBI:33019"/>
        <dbReference type="ChEBI" id="CHEBI:37575"/>
        <dbReference type="ChEBI" id="CHEBI:57841"/>
        <dbReference type="ChEBI" id="CHEBI:58296"/>
        <dbReference type="EC" id="2.5.1.3"/>
    </reaction>
</comment>
<comment type="caution">
    <text evidence="11">Lacks conserved residue(s) required for the propagation of feature annotation.</text>
</comment>
<evidence type="ECO:0000313" key="15">
    <source>
        <dbReference type="EMBL" id="RJP64316.1"/>
    </source>
</evidence>
<comment type="similarity">
    <text evidence="11 12">Belongs to the thiamine-phosphate synthase family.</text>
</comment>
<dbReference type="Gene3D" id="3.20.20.70">
    <property type="entry name" value="Aldolase class I"/>
    <property type="match status" value="1"/>
</dbReference>
<dbReference type="GO" id="GO:0000287">
    <property type="term" value="F:magnesium ion binding"/>
    <property type="evidence" value="ECO:0007669"/>
    <property type="project" value="UniProtKB-UniRule"/>
</dbReference>
<feature type="binding site" evidence="11">
    <location>
        <position position="109"/>
    </location>
    <ligand>
        <name>4-amino-2-methyl-5-(diphosphooxymethyl)pyrimidine</name>
        <dbReference type="ChEBI" id="CHEBI:57841"/>
    </ligand>
</feature>
<gene>
    <name evidence="11 15" type="primary">thiE</name>
    <name evidence="15" type="ORF">C4532_19675</name>
</gene>
<feature type="binding site" evidence="11">
    <location>
        <begin position="135"/>
        <end position="137"/>
    </location>
    <ligand>
        <name>2-[(2R,5Z)-2-carboxy-4-methylthiazol-5(2H)-ylidene]ethyl phosphate</name>
        <dbReference type="ChEBI" id="CHEBI:62899"/>
    </ligand>
</feature>
<keyword evidence="6" id="KW-0460">Magnesium</keyword>
<dbReference type="HAMAP" id="MF_00097">
    <property type="entry name" value="TMP_synthase"/>
    <property type="match status" value="1"/>
</dbReference>
<dbReference type="GO" id="GO:0005737">
    <property type="term" value="C:cytoplasm"/>
    <property type="evidence" value="ECO:0007669"/>
    <property type="project" value="TreeGrafter"/>
</dbReference>
<dbReference type="GO" id="GO:0009228">
    <property type="term" value="P:thiamine biosynthetic process"/>
    <property type="evidence" value="ECO:0007669"/>
    <property type="project" value="UniProtKB-KW"/>
</dbReference>
<dbReference type="SUPFAM" id="SSF51391">
    <property type="entry name" value="Thiamin phosphate synthase"/>
    <property type="match status" value="1"/>
</dbReference>
<evidence type="ECO:0000256" key="9">
    <source>
        <dbReference type="ARBA" id="ARBA00047851"/>
    </source>
</evidence>
<sequence length="220" mass="23541">MPQVEFNVYLITDRHQCGCRDLLACIEQALAGGVRAVQLREKDLSTRERFELGEELRHLTDTFHAALLVNGDAALALALGADGLHLPQDGMPADVCRRLLKPEMLLGVSTHSLSEAREAQRMGADFITFGPVYETPSKAKYGRPVGIEALRAACAEMGLPVFALGGVKTSNLDEVLSAGAAGVAMISAVLAAPDVAHATSEFVSRLRQDTSFPKQAKKEG</sequence>
<dbReference type="EMBL" id="QZKI01000142">
    <property type="protein sequence ID" value="RJP64316.1"/>
    <property type="molecule type" value="Genomic_DNA"/>
</dbReference>
<comment type="caution">
    <text evidence="15">The sequence shown here is derived from an EMBL/GenBank/DDBJ whole genome shotgun (WGS) entry which is preliminary data.</text>
</comment>
<dbReference type="AlphaFoldDB" id="A0A419ENL7"/>
<feature type="binding site" evidence="11">
    <location>
        <position position="166"/>
    </location>
    <ligand>
        <name>2-[(2R,5Z)-2-carboxy-4-methylthiazol-5(2H)-ylidene]ethyl phosphate</name>
        <dbReference type="ChEBI" id="CHEBI:62899"/>
    </ligand>
</feature>
<keyword evidence="7 11" id="KW-0784">Thiamine biosynthesis</keyword>
<keyword evidence="5" id="KW-0479">Metal-binding</keyword>
<reference evidence="15 16" key="1">
    <citation type="journal article" date="2017" name="ISME J.">
        <title>Energy and carbon metabolisms in a deep terrestrial subsurface fluid microbial community.</title>
        <authorList>
            <person name="Momper L."/>
            <person name="Jungbluth S.P."/>
            <person name="Lee M.D."/>
            <person name="Amend J.P."/>
        </authorList>
    </citation>
    <scope>NUCLEOTIDE SEQUENCE [LARGE SCALE GENOMIC DNA]</scope>
    <source>
        <strain evidence="15">SURF_17</strain>
    </source>
</reference>
<feature type="binding site" evidence="11">
    <location>
        <position position="70"/>
    </location>
    <ligand>
        <name>4-amino-2-methyl-5-(diphosphooxymethyl)pyrimidine</name>
        <dbReference type="ChEBI" id="CHEBI:57841"/>
    </ligand>
</feature>
<evidence type="ECO:0000256" key="3">
    <source>
        <dbReference type="ARBA" id="ARBA00005165"/>
    </source>
</evidence>
<comment type="catalytic activity">
    <reaction evidence="10 11 12">
        <text>2-[(2R,5Z)-2-carboxy-4-methylthiazol-5(2H)-ylidene]ethyl phosphate + 4-amino-2-methyl-5-(diphosphooxymethyl)pyrimidine + 2 H(+) = thiamine phosphate + CO2 + diphosphate</text>
        <dbReference type="Rhea" id="RHEA:47844"/>
        <dbReference type="ChEBI" id="CHEBI:15378"/>
        <dbReference type="ChEBI" id="CHEBI:16526"/>
        <dbReference type="ChEBI" id="CHEBI:33019"/>
        <dbReference type="ChEBI" id="CHEBI:37575"/>
        <dbReference type="ChEBI" id="CHEBI:57841"/>
        <dbReference type="ChEBI" id="CHEBI:62899"/>
        <dbReference type="EC" id="2.5.1.3"/>
    </reaction>
</comment>
<evidence type="ECO:0000256" key="5">
    <source>
        <dbReference type="ARBA" id="ARBA00022723"/>
    </source>
</evidence>
<feature type="binding site" evidence="11">
    <location>
        <begin position="38"/>
        <end position="42"/>
    </location>
    <ligand>
        <name>4-amino-2-methyl-5-(diphosphooxymethyl)pyrimidine</name>
        <dbReference type="ChEBI" id="CHEBI:57841"/>
    </ligand>
</feature>
<comment type="pathway">
    <text evidence="3 11 13">Cofactor biosynthesis; thiamine diphosphate biosynthesis; thiamine phosphate from 4-amino-2-methyl-5-diphosphomethylpyrimidine and 4-methyl-5-(2-phosphoethyl)-thiazole: step 1/1.</text>
</comment>
<dbReference type="PANTHER" id="PTHR20857">
    <property type="entry name" value="THIAMINE-PHOSPHATE PYROPHOSPHORYLASE"/>
    <property type="match status" value="1"/>
</dbReference>
<accession>A0A419ENL7</accession>
<protein>
    <recommendedName>
        <fullName evidence="11">Thiamine-phosphate synthase</fullName>
        <shortName evidence="11">TP synthase</shortName>
        <shortName evidence="11">TPS</shortName>
        <ecNumber evidence="11">2.5.1.3</ecNumber>
    </recommendedName>
    <alternativeName>
        <fullName evidence="11">Thiamine-phosphate pyrophosphorylase</fullName>
        <shortName evidence="11">TMP pyrophosphorylase</shortName>
        <shortName evidence="11">TMP-PPase</shortName>
    </alternativeName>
</protein>
<evidence type="ECO:0000256" key="1">
    <source>
        <dbReference type="ARBA" id="ARBA00001946"/>
    </source>
</evidence>
<dbReference type="InterPro" id="IPR036206">
    <property type="entry name" value="ThiamineP_synth_sf"/>
</dbReference>
<feature type="binding site" evidence="11">
    <location>
        <position position="138"/>
    </location>
    <ligand>
        <name>4-amino-2-methyl-5-(diphosphooxymethyl)pyrimidine</name>
        <dbReference type="ChEBI" id="CHEBI:57841"/>
    </ligand>
</feature>
<dbReference type="Proteomes" id="UP000285961">
    <property type="component" value="Unassembled WGS sequence"/>
</dbReference>
<feature type="domain" description="Thiamine phosphate synthase/TenI" evidence="14">
    <location>
        <begin position="8"/>
        <end position="189"/>
    </location>
</feature>
<dbReference type="CDD" id="cd00564">
    <property type="entry name" value="TMP_TenI"/>
    <property type="match status" value="1"/>
</dbReference>
<evidence type="ECO:0000259" key="14">
    <source>
        <dbReference type="Pfam" id="PF02581"/>
    </source>
</evidence>
<evidence type="ECO:0000256" key="8">
    <source>
        <dbReference type="ARBA" id="ARBA00047334"/>
    </source>
</evidence>
<dbReference type="InterPro" id="IPR013785">
    <property type="entry name" value="Aldolase_TIM"/>
</dbReference>
<dbReference type="FunFam" id="3.20.20.70:FF:000096">
    <property type="entry name" value="Thiamine-phosphate synthase"/>
    <property type="match status" value="1"/>
</dbReference>
<evidence type="ECO:0000256" key="12">
    <source>
        <dbReference type="RuleBase" id="RU003826"/>
    </source>
</evidence>
<dbReference type="GO" id="GO:0004789">
    <property type="term" value="F:thiamine-phosphate diphosphorylase activity"/>
    <property type="evidence" value="ECO:0007669"/>
    <property type="project" value="UniProtKB-UniRule"/>
</dbReference>
<dbReference type="GO" id="GO:0009229">
    <property type="term" value="P:thiamine diphosphate biosynthetic process"/>
    <property type="evidence" value="ECO:0007669"/>
    <property type="project" value="UniProtKB-UniRule"/>
</dbReference>
<evidence type="ECO:0000256" key="11">
    <source>
        <dbReference type="HAMAP-Rule" id="MF_00097"/>
    </source>
</evidence>
<dbReference type="EC" id="2.5.1.3" evidence="11"/>
<evidence type="ECO:0000256" key="4">
    <source>
        <dbReference type="ARBA" id="ARBA00022679"/>
    </source>
</evidence>
<comment type="function">
    <text evidence="2 11">Condenses 4-methyl-5-(beta-hydroxyethyl)thiazole monophosphate (THZ-P) and 2-methyl-4-amino-5-hydroxymethyl pyrimidine pyrophosphate (HMP-PP) to form thiamine monophosphate (TMP).</text>
</comment>
<dbReference type="InterPro" id="IPR034291">
    <property type="entry name" value="TMP_synthase"/>
</dbReference>
<evidence type="ECO:0000313" key="16">
    <source>
        <dbReference type="Proteomes" id="UP000285961"/>
    </source>
</evidence>
<dbReference type="UniPathway" id="UPA00060">
    <property type="reaction ID" value="UER00141"/>
</dbReference>
<dbReference type="PANTHER" id="PTHR20857:SF15">
    <property type="entry name" value="THIAMINE-PHOSPHATE SYNTHASE"/>
    <property type="match status" value="1"/>
</dbReference>
<evidence type="ECO:0000256" key="10">
    <source>
        <dbReference type="ARBA" id="ARBA00047883"/>
    </source>
</evidence>
<evidence type="ECO:0000256" key="13">
    <source>
        <dbReference type="RuleBase" id="RU004253"/>
    </source>
</evidence>
<evidence type="ECO:0000256" key="7">
    <source>
        <dbReference type="ARBA" id="ARBA00022977"/>
    </source>
</evidence>
<evidence type="ECO:0000256" key="2">
    <source>
        <dbReference type="ARBA" id="ARBA00003814"/>
    </source>
</evidence>
<evidence type="ECO:0000256" key="6">
    <source>
        <dbReference type="ARBA" id="ARBA00022842"/>
    </source>
</evidence>
<comment type="catalytic activity">
    <reaction evidence="9 11 12">
        <text>2-(2-carboxy-4-methylthiazol-5-yl)ethyl phosphate + 4-amino-2-methyl-5-(diphosphooxymethyl)pyrimidine + 2 H(+) = thiamine phosphate + CO2 + diphosphate</text>
        <dbReference type="Rhea" id="RHEA:47848"/>
        <dbReference type="ChEBI" id="CHEBI:15378"/>
        <dbReference type="ChEBI" id="CHEBI:16526"/>
        <dbReference type="ChEBI" id="CHEBI:33019"/>
        <dbReference type="ChEBI" id="CHEBI:37575"/>
        <dbReference type="ChEBI" id="CHEBI:57841"/>
        <dbReference type="ChEBI" id="CHEBI:62890"/>
        <dbReference type="EC" id="2.5.1.3"/>
    </reaction>
</comment>
<dbReference type="InterPro" id="IPR022998">
    <property type="entry name" value="ThiamineP_synth_TenI"/>
</dbReference>
<dbReference type="Pfam" id="PF02581">
    <property type="entry name" value="TMP-TENI"/>
    <property type="match status" value="1"/>
</dbReference>
<proteinExistence type="inferred from homology"/>
<organism evidence="15 16">
    <name type="scientific">Candidatus Abyssobacteria bacterium SURF_17</name>
    <dbReference type="NCBI Taxonomy" id="2093361"/>
    <lineage>
        <taxon>Bacteria</taxon>
        <taxon>Pseudomonadati</taxon>
        <taxon>Candidatus Hydrogenedentota</taxon>
        <taxon>Candidatus Abyssobacteria</taxon>
    </lineage>
</organism>
<name>A0A419ENL7_9BACT</name>
<keyword evidence="4 11" id="KW-0808">Transferase</keyword>
<comment type="cofactor">
    <cofactor evidence="1">
        <name>Mg(2+)</name>
        <dbReference type="ChEBI" id="CHEBI:18420"/>
    </cofactor>
</comment>
<feature type="binding site" evidence="11">
    <location>
        <begin position="186"/>
        <end position="187"/>
    </location>
    <ligand>
        <name>2-[(2R,5Z)-2-carboxy-4-methylthiazol-5(2H)-ylidene]ethyl phosphate</name>
        <dbReference type="ChEBI" id="CHEBI:62899"/>
    </ligand>
</feature>